<reference evidence="7 8" key="1">
    <citation type="submission" date="2018-12" db="EMBL/GenBank/DDBJ databases">
        <title>The genome of Variovorax gossypii DSM 100435.</title>
        <authorList>
            <person name="Gao J."/>
            <person name="Sun J."/>
        </authorList>
    </citation>
    <scope>NUCLEOTIDE SEQUENCE [LARGE SCALE GENOMIC DNA]</scope>
    <source>
        <strain evidence="7 8">DSM 100435</strain>
    </source>
</reference>
<dbReference type="CDD" id="cd10807">
    <property type="entry name" value="YdjC_like_3"/>
    <property type="match status" value="1"/>
</dbReference>
<sequence length="308" mass="34118">MSRPAERTEDTVATPPAVDDGAPRPVQRTIAVCVDDFGLNQGVNAAALQLAEMRRVSALSAMTQAPEWEEGAARARHLDARHIDVGLHFNLTLSFNGAPALGSVRTLVTAAHLRLLPKRRIREALLDQLDAFEEEMFRAPAHLDSHEHVHHLPQIRDIVLDVLARRYTGSLPWVRASAAPTSSLMDSMQRPEDRKAWLIDRLVGAEDFRRQARALGFFVNTRLLGAYDFKATESGYGSLLRHWLRRAKDGDLLMCHPGIPRMGDVIRHGRGVEFMVWADPGFPQLLRTLGIGIAPMSGIGAKTSQRAP</sequence>
<evidence type="ECO:0000256" key="3">
    <source>
        <dbReference type="ARBA" id="ARBA00022801"/>
    </source>
</evidence>
<dbReference type="InterPro" id="IPR006879">
    <property type="entry name" value="YdjC-like"/>
</dbReference>
<evidence type="ECO:0000256" key="2">
    <source>
        <dbReference type="ARBA" id="ARBA00022723"/>
    </source>
</evidence>
<dbReference type="GO" id="GO:0005975">
    <property type="term" value="P:carbohydrate metabolic process"/>
    <property type="evidence" value="ECO:0007669"/>
    <property type="project" value="InterPro"/>
</dbReference>
<keyword evidence="2" id="KW-0479">Metal-binding</keyword>
<organism evidence="7 8">
    <name type="scientific">Variovorax gossypii</name>
    <dbReference type="NCBI Taxonomy" id="1679495"/>
    <lineage>
        <taxon>Bacteria</taxon>
        <taxon>Pseudomonadati</taxon>
        <taxon>Pseudomonadota</taxon>
        <taxon>Betaproteobacteria</taxon>
        <taxon>Burkholderiales</taxon>
        <taxon>Comamonadaceae</taxon>
        <taxon>Variovorax</taxon>
    </lineage>
</organism>
<feature type="compositionally biased region" description="Basic and acidic residues" evidence="6">
    <location>
        <begin position="1"/>
        <end position="10"/>
    </location>
</feature>
<dbReference type="GO" id="GO:0016787">
    <property type="term" value="F:hydrolase activity"/>
    <property type="evidence" value="ECO:0007669"/>
    <property type="project" value="UniProtKB-KW"/>
</dbReference>
<comment type="caution">
    <text evidence="7">The sequence shown here is derived from an EMBL/GenBank/DDBJ whole genome shotgun (WGS) entry which is preliminary data.</text>
</comment>
<dbReference type="Proteomes" id="UP000267418">
    <property type="component" value="Unassembled WGS sequence"/>
</dbReference>
<keyword evidence="8" id="KW-1185">Reference proteome</keyword>
<dbReference type="PANTHER" id="PTHR31609">
    <property type="entry name" value="YDJC DEACETYLASE FAMILY MEMBER"/>
    <property type="match status" value="1"/>
</dbReference>
<evidence type="ECO:0000313" key="8">
    <source>
        <dbReference type="Proteomes" id="UP000267418"/>
    </source>
</evidence>
<evidence type="ECO:0000256" key="5">
    <source>
        <dbReference type="ARBA" id="ARBA00023277"/>
    </source>
</evidence>
<evidence type="ECO:0000313" key="7">
    <source>
        <dbReference type="EMBL" id="RTQ32902.1"/>
    </source>
</evidence>
<protein>
    <submittedName>
        <fullName evidence="7">ChbG/HpnK family deacetylase</fullName>
    </submittedName>
</protein>
<dbReference type="AlphaFoldDB" id="A0A3S0Q8M7"/>
<dbReference type="RefSeq" id="WP_126472161.1">
    <property type="nucleotide sequence ID" value="NZ_RXOE01000005.1"/>
</dbReference>
<evidence type="ECO:0000256" key="1">
    <source>
        <dbReference type="ARBA" id="ARBA00001946"/>
    </source>
</evidence>
<keyword evidence="3" id="KW-0378">Hydrolase</keyword>
<dbReference type="EMBL" id="RXOE01000005">
    <property type="protein sequence ID" value="RTQ32902.1"/>
    <property type="molecule type" value="Genomic_DNA"/>
</dbReference>
<keyword evidence="5" id="KW-0119">Carbohydrate metabolism</keyword>
<dbReference type="GO" id="GO:0046872">
    <property type="term" value="F:metal ion binding"/>
    <property type="evidence" value="ECO:0007669"/>
    <property type="project" value="UniProtKB-KW"/>
</dbReference>
<keyword evidence="4" id="KW-0460">Magnesium</keyword>
<evidence type="ECO:0000256" key="4">
    <source>
        <dbReference type="ARBA" id="ARBA00022842"/>
    </source>
</evidence>
<dbReference type="InterPro" id="IPR011330">
    <property type="entry name" value="Glyco_hydro/deAcase_b/a-brl"/>
</dbReference>
<dbReference type="OrthoDB" id="5295855at2"/>
<dbReference type="GO" id="GO:0019213">
    <property type="term" value="F:deacetylase activity"/>
    <property type="evidence" value="ECO:0007669"/>
    <property type="project" value="TreeGrafter"/>
</dbReference>
<dbReference type="Pfam" id="PF04794">
    <property type="entry name" value="YdjC"/>
    <property type="match status" value="1"/>
</dbReference>
<comment type="cofactor">
    <cofactor evidence="1">
        <name>Mg(2+)</name>
        <dbReference type="ChEBI" id="CHEBI:18420"/>
    </cofactor>
</comment>
<proteinExistence type="predicted"/>
<dbReference type="PANTHER" id="PTHR31609:SF1">
    <property type="entry name" value="CARBOHYDRATE DEACETYLASE"/>
    <property type="match status" value="1"/>
</dbReference>
<accession>A0A3S0Q8M7</accession>
<dbReference type="Gene3D" id="3.20.20.370">
    <property type="entry name" value="Glycoside hydrolase/deacetylase"/>
    <property type="match status" value="1"/>
</dbReference>
<gene>
    <name evidence="7" type="ORF">EJP69_19555</name>
</gene>
<feature type="region of interest" description="Disordered" evidence="6">
    <location>
        <begin position="1"/>
        <end position="23"/>
    </location>
</feature>
<evidence type="ECO:0000256" key="6">
    <source>
        <dbReference type="SAM" id="MobiDB-lite"/>
    </source>
</evidence>
<dbReference type="SUPFAM" id="SSF88713">
    <property type="entry name" value="Glycoside hydrolase/deacetylase"/>
    <property type="match status" value="1"/>
</dbReference>
<name>A0A3S0Q8M7_9BURK</name>